<protein>
    <recommendedName>
        <fullName evidence="6">Flagellar P-ring protein</fullName>
    </recommendedName>
    <alternativeName>
        <fullName evidence="6">Basal body P-ring protein</fullName>
    </alternativeName>
</protein>
<keyword evidence="4 6" id="KW-0732">Signal</keyword>
<reference evidence="7 8" key="1">
    <citation type="submission" date="2024-09" db="EMBL/GenBank/DDBJ databases">
        <authorList>
            <person name="Sun Q."/>
            <person name="Mori K."/>
        </authorList>
    </citation>
    <scope>NUCLEOTIDE SEQUENCE [LARGE SCALE GENOMIC DNA]</scope>
    <source>
        <strain evidence="7 8">ATCC 51285</strain>
    </source>
</reference>
<evidence type="ECO:0000256" key="4">
    <source>
        <dbReference type="ARBA" id="ARBA00022729"/>
    </source>
</evidence>
<keyword evidence="8" id="KW-1185">Reference proteome</keyword>
<dbReference type="NCBIfam" id="NF003676">
    <property type="entry name" value="PRK05303.1"/>
    <property type="match status" value="1"/>
</dbReference>
<evidence type="ECO:0000313" key="8">
    <source>
        <dbReference type="Proteomes" id="UP001589628"/>
    </source>
</evidence>
<comment type="similarity">
    <text evidence="3 6">Belongs to the FlgI family.</text>
</comment>
<dbReference type="RefSeq" id="WP_035461146.1">
    <property type="nucleotide sequence ID" value="NZ_JAUESS010000008.1"/>
</dbReference>
<dbReference type="EMBL" id="JBHLZN010000005">
    <property type="protein sequence ID" value="MFB9887647.1"/>
    <property type="molecule type" value="Genomic_DNA"/>
</dbReference>
<feature type="chain" id="PRO_5044915714" description="Flagellar P-ring protein" evidence="6">
    <location>
        <begin position="21"/>
        <end position="368"/>
    </location>
</feature>
<organism evidence="7 8">
    <name type="scientific">Balneatrix alpica</name>
    <dbReference type="NCBI Taxonomy" id="75684"/>
    <lineage>
        <taxon>Bacteria</taxon>
        <taxon>Pseudomonadati</taxon>
        <taxon>Pseudomonadota</taxon>
        <taxon>Gammaproteobacteria</taxon>
        <taxon>Oceanospirillales</taxon>
        <taxon>Balneatrichaceae</taxon>
        <taxon>Balneatrix</taxon>
    </lineage>
</organism>
<dbReference type="PRINTS" id="PR01010">
    <property type="entry name" value="FLGPRINGFLGI"/>
</dbReference>
<dbReference type="Pfam" id="PF02119">
    <property type="entry name" value="FlgI"/>
    <property type="match status" value="1"/>
</dbReference>
<feature type="signal peptide" evidence="6">
    <location>
        <begin position="1"/>
        <end position="20"/>
    </location>
</feature>
<evidence type="ECO:0000256" key="1">
    <source>
        <dbReference type="ARBA" id="ARBA00002591"/>
    </source>
</evidence>
<dbReference type="Proteomes" id="UP001589628">
    <property type="component" value="Unassembled WGS sequence"/>
</dbReference>
<evidence type="ECO:0000256" key="3">
    <source>
        <dbReference type="ARBA" id="ARBA00008994"/>
    </source>
</evidence>
<dbReference type="PANTHER" id="PTHR30381:SF0">
    <property type="entry name" value="FLAGELLAR P-RING PROTEIN"/>
    <property type="match status" value="1"/>
</dbReference>
<comment type="subunit">
    <text evidence="6">The basal body constitutes a major portion of the flagellar organelle and consists of four rings (L,P,S, and M) mounted on a central rod.</text>
</comment>
<evidence type="ECO:0000256" key="5">
    <source>
        <dbReference type="ARBA" id="ARBA00023143"/>
    </source>
</evidence>
<keyword evidence="5 6" id="KW-0975">Bacterial flagellum</keyword>
<dbReference type="InterPro" id="IPR001782">
    <property type="entry name" value="Flag_FlgI"/>
</dbReference>
<keyword evidence="7" id="KW-0966">Cell projection</keyword>
<gene>
    <name evidence="6" type="primary">flgI</name>
    <name evidence="7" type="ORF">ACFFLH_14590</name>
</gene>
<evidence type="ECO:0000313" key="7">
    <source>
        <dbReference type="EMBL" id="MFB9887647.1"/>
    </source>
</evidence>
<dbReference type="HAMAP" id="MF_00416">
    <property type="entry name" value="FlgI"/>
    <property type="match status" value="1"/>
</dbReference>
<evidence type="ECO:0000256" key="2">
    <source>
        <dbReference type="ARBA" id="ARBA00004117"/>
    </source>
</evidence>
<accession>A0ABV5ZEG0</accession>
<comment type="function">
    <text evidence="1 6">Assembles around the rod to form the L-ring and probably protects the motor/basal body from shearing forces during rotation.</text>
</comment>
<keyword evidence="7" id="KW-0969">Cilium</keyword>
<keyword evidence="7" id="KW-0282">Flagellum</keyword>
<evidence type="ECO:0000256" key="6">
    <source>
        <dbReference type="HAMAP-Rule" id="MF_00416"/>
    </source>
</evidence>
<comment type="caution">
    <text evidence="7">The sequence shown here is derived from an EMBL/GenBank/DDBJ whole genome shotgun (WGS) entry which is preliminary data.</text>
</comment>
<name>A0ABV5ZEG0_9GAMM</name>
<proteinExistence type="inferred from homology"/>
<sequence precursor="true">MLIRFLLLTVLWGLSQLSLADNSQRLKDIASVAGVRTNQLVGYGLVVGLDGTGDKSSARYTTQTFKNMLEQFGIALPAGTSPQSKNIAAVAVHAELPPFSKPGQTIDITVSSLGDAKSLRGGTLLLTPLKGADGQIYAMAQGNLVVGGFGAEGADGSRVSVNVLNVGRIPSGATVERIVPSGFANGDTLVFNLHRPDFTTAKRVTEQINDLLGSGVAEAMDATSIRVRAPRDSSQRVSYLSVLENLEVRLAAERAKVIINSRTGTIVIGENVRVAPVAVTHGALTVTITEAPQANQPEPLSAGETIITPRSGVEVDAGSGHMFEFTPGASLRDIVNAVNSVGAAPGDLMAILEALKQAGALQAELVVI</sequence>
<comment type="subcellular location">
    <subcellularLocation>
        <location evidence="2 6">Bacterial flagellum basal body</location>
    </subcellularLocation>
</comment>
<dbReference type="PANTHER" id="PTHR30381">
    <property type="entry name" value="FLAGELLAR P-RING PERIPLASMIC PROTEIN FLGI"/>
    <property type="match status" value="1"/>
</dbReference>